<dbReference type="Proteomes" id="UP000054053">
    <property type="component" value="Unassembled WGS sequence"/>
</dbReference>
<evidence type="ECO:0000256" key="1">
    <source>
        <dbReference type="SAM" id="MobiDB-lite"/>
    </source>
</evidence>
<proteinExistence type="predicted"/>
<dbReference type="EMBL" id="BBTG02000006">
    <property type="protein sequence ID" value="GAO13522.1"/>
    <property type="molecule type" value="Genomic_DNA"/>
</dbReference>
<sequence length="335" mass="35774">MGACSKQATDAEGTAELDGSMVSGRTGFAAGSIRAESIGAESIGAEPIGAEPIRLIVSRPGKPSLFLGSDSADSAVRSAIVNMYEFPGNPESCWFEELRDGAAPQWMPRKPAVRGYTPDDWEDSPASRVAGSGSNQRRRATLAAGGAGYLLEAAWATPRAEMVTKTLNAPYKPGRRFDPQLIPSRQNPAARPTAPAPEYELHDDYEDDEDEDDAGHDDGDGGDSGDDDAADLRDNLPVKPEAMVRNGPPLKKGWSGACATMHDNLIHEPISLMSLVSQPEAPRDETGKFRIGAMRLYAGMRNGDKCGYCTLRGLRAAATQRTGMGMYGTRTNSTH</sequence>
<feature type="compositionally biased region" description="Acidic residues" evidence="1">
    <location>
        <begin position="201"/>
        <end position="229"/>
    </location>
</feature>
<comment type="caution">
    <text evidence="2">The sequence shown here is derived from an EMBL/GenBank/DDBJ whole genome shotgun (WGS) entry which is preliminary data.</text>
</comment>
<organism evidence="2 3">
    <name type="scientific">Ustilaginoidea virens</name>
    <name type="common">Rice false smut fungus</name>
    <name type="synonym">Villosiclava virens</name>
    <dbReference type="NCBI Taxonomy" id="1159556"/>
    <lineage>
        <taxon>Eukaryota</taxon>
        <taxon>Fungi</taxon>
        <taxon>Dikarya</taxon>
        <taxon>Ascomycota</taxon>
        <taxon>Pezizomycotina</taxon>
        <taxon>Sordariomycetes</taxon>
        <taxon>Hypocreomycetidae</taxon>
        <taxon>Hypocreales</taxon>
        <taxon>Clavicipitaceae</taxon>
        <taxon>Ustilaginoidea</taxon>
    </lineage>
</organism>
<protein>
    <submittedName>
        <fullName evidence="2">Uncharacterized protein</fullName>
    </submittedName>
</protein>
<gene>
    <name evidence="2" type="ORF">UVI_02016020</name>
</gene>
<reference evidence="3" key="1">
    <citation type="journal article" date="2016" name="Genome Announc.">
        <title>Genome sequence of Ustilaginoidea virens IPU010, a rice pathogenic fungus causing false smut.</title>
        <authorList>
            <person name="Kumagai T."/>
            <person name="Ishii T."/>
            <person name="Terai G."/>
            <person name="Umemura M."/>
            <person name="Machida M."/>
            <person name="Asai K."/>
        </authorList>
    </citation>
    <scope>NUCLEOTIDE SEQUENCE [LARGE SCALE GENOMIC DNA]</scope>
    <source>
        <strain evidence="3">IPU010</strain>
    </source>
</reference>
<evidence type="ECO:0000313" key="2">
    <source>
        <dbReference type="EMBL" id="GAO13522.1"/>
    </source>
</evidence>
<name>A0A1B5KRT9_USTVR</name>
<dbReference type="AlphaFoldDB" id="A0A1B5KRT9"/>
<evidence type="ECO:0000313" key="3">
    <source>
        <dbReference type="Proteomes" id="UP000054053"/>
    </source>
</evidence>
<feature type="region of interest" description="Disordered" evidence="1">
    <location>
        <begin position="117"/>
        <end position="138"/>
    </location>
</feature>
<feature type="region of interest" description="Disordered" evidence="1">
    <location>
        <begin position="1"/>
        <end position="21"/>
    </location>
</feature>
<accession>A0A1B5KRT9</accession>
<feature type="region of interest" description="Disordered" evidence="1">
    <location>
        <begin position="169"/>
        <end position="251"/>
    </location>
</feature>